<comment type="catalytic activity">
    <reaction evidence="5">
        <text>a 5'-end (N(2),N(7)-dimethyl 5'-triphosphoguanosine)-ribonucleoside in snRNA + S-adenosyl-L-methionine = a 5'-end (N(2),N(2),N(7)-trimethyl 5'-triphosphoguanosine)-ribonucleoside in snRNA + S-adenosyl-L-homocysteine + H(+)</text>
        <dbReference type="Rhea" id="RHEA:78479"/>
        <dbReference type="Rhea" id="RHEA-COMP:19087"/>
        <dbReference type="Rhea" id="RHEA-COMP:19089"/>
        <dbReference type="ChEBI" id="CHEBI:15378"/>
        <dbReference type="ChEBI" id="CHEBI:57856"/>
        <dbReference type="ChEBI" id="CHEBI:59789"/>
        <dbReference type="ChEBI" id="CHEBI:167623"/>
        <dbReference type="ChEBI" id="CHEBI:172880"/>
    </reaction>
    <physiologicalReaction direction="left-to-right" evidence="5">
        <dbReference type="Rhea" id="RHEA:78480"/>
    </physiologicalReaction>
</comment>
<evidence type="ECO:0000256" key="7">
    <source>
        <dbReference type="ARBA" id="ARBA00049790"/>
    </source>
</evidence>
<evidence type="ECO:0000256" key="5">
    <source>
        <dbReference type="ARBA" id="ARBA00048763"/>
    </source>
</evidence>
<dbReference type="EMBL" id="OU015567">
    <property type="protein sequence ID" value="CAG5114138.1"/>
    <property type="molecule type" value="Genomic_DNA"/>
</dbReference>
<evidence type="ECO:0000256" key="1">
    <source>
        <dbReference type="ARBA" id="ARBA00018517"/>
    </source>
</evidence>
<comment type="catalytic activity">
    <reaction evidence="4">
        <text>a 5'-end (N(7)-methyl 5'-triphosphoguanosine)-ribonucleoside in snoRNA + S-adenosyl-L-methionine = a 5'-end (N(2),N(7)-dimethyl 5'-triphosphoguanosine)-ribonucleoside in snoRNA + S-adenosyl-L-homocysteine + H(+)</text>
        <dbReference type="Rhea" id="RHEA:78475"/>
        <dbReference type="Rhea" id="RHEA-COMP:19086"/>
        <dbReference type="Rhea" id="RHEA-COMP:19088"/>
        <dbReference type="ChEBI" id="CHEBI:15378"/>
        <dbReference type="ChEBI" id="CHEBI:57856"/>
        <dbReference type="ChEBI" id="CHEBI:59789"/>
        <dbReference type="ChEBI" id="CHEBI:156461"/>
        <dbReference type="ChEBI" id="CHEBI:172880"/>
    </reaction>
    <physiologicalReaction direction="left-to-right" evidence="4">
        <dbReference type="Rhea" id="RHEA:78476"/>
    </physiologicalReaction>
</comment>
<dbReference type="Proteomes" id="UP001158576">
    <property type="component" value="Chromosome 2"/>
</dbReference>
<reference evidence="9 10" key="1">
    <citation type="submission" date="2021-04" db="EMBL/GenBank/DDBJ databases">
        <authorList>
            <person name="Bliznina A."/>
        </authorList>
    </citation>
    <scope>NUCLEOTIDE SEQUENCE [LARGE SCALE GENOMIC DNA]</scope>
</reference>
<evidence type="ECO:0000256" key="4">
    <source>
        <dbReference type="ARBA" id="ARBA00048740"/>
    </source>
</evidence>
<evidence type="ECO:0000313" key="10">
    <source>
        <dbReference type="Proteomes" id="UP001158576"/>
    </source>
</evidence>
<organism evidence="9 10">
    <name type="scientific">Oikopleura dioica</name>
    <name type="common">Tunicate</name>
    <dbReference type="NCBI Taxonomy" id="34765"/>
    <lineage>
        <taxon>Eukaryota</taxon>
        <taxon>Metazoa</taxon>
        <taxon>Chordata</taxon>
        <taxon>Tunicata</taxon>
        <taxon>Appendicularia</taxon>
        <taxon>Copelata</taxon>
        <taxon>Oikopleuridae</taxon>
        <taxon>Oikopleura</taxon>
    </lineage>
</organism>
<dbReference type="CDD" id="cd02440">
    <property type="entry name" value="AdoMet_MTases"/>
    <property type="match status" value="1"/>
</dbReference>
<name>A0ABN7T911_OIKDI</name>
<comment type="similarity">
    <text evidence="2">Belongs to the methyltransferase superfamily. Trimethylguanosine synthase family.</text>
</comment>
<evidence type="ECO:0000256" key="2">
    <source>
        <dbReference type="ARBA" id="ARBA00025783"/>
    </source>
</evidence>
<evidence type="ECO:0000313" key="9">
    <source>
        <dbReference type="EMBL" id="CAG5114138.1"/>
    </source>
</evidence>
<dbReference type="PANTHER" id="PTHR14741:SF32">
    <property type="entry name" value="TRIMETHYLGUANOSINE SYNTHASE"/>
    <property type="match status" value="1"/>
</dbReference>
<evidence type="ECO:0000256" key="8">
    <source>
        <dbReference type="SAM" id="MobiDB-lite"/>
    </source>
</evidence>
<sequence>MEDKPTAEGDDEEIMNEVIRKARESIEGTSPSSKPLRKKPIKISKDDHAVRKMCERFNIRAEREEPDPIPDDFANDPEIKKYWSQRYRLFSKWNEGIKMDRESWFSVTPEQIAQHIAERCRCELIVDGFCGVGGNAIQFAFTCERVIAIDIDPVKIEMARHNAAIYGVADRIEFIVGDYFKIIPFLRPDVVFLSPPWGGPAYLDQKMFDLENMGGLDGVEIFDAAKKITDNIAYFVPRNTNSAQLAMLAGENEKVEIEQNMLNFKTKTITAYFGELIVEHNERCKQKVAKKKECKPKEEMLDTFDEPGKTKCEPEVVYVQPEPEVVVVQPEPEVQTVFRTWRVNADGTKELIEETTD</sequence>
<keyword evidence="10" id="KW-1185">Reference proteome</keyword>
<proteinExistence type="inferred from homology"/>
<dbReference type="InterPro" id="IPR029063">
    <property type="entry name" value="SAM-dependent_MTases_sf"/>
</dbReference>
<dbReference type="Gene3D" id="3.40.50.150">
    <property type="entry name" value="Vaccinia Virus protein VP39"/>
    <property type="match status" value="1"/>
</dbReference>
<gene>
    <name evidence="9" type="ORF">OKIOD_LOCUS16972</name>
</gene>
<comment type="catalytic activity">
    <reaction evidence="6">
        <text>a 5'-end (N(7)-methyl 5'-triphosphoguanosine)-ribonucleoside in snRNA + S-adenosyl-L-methionine = a 5'-end (N(2),N(7)-dimethyl 5'-triphosphoguanosine)-ribonucleoside in snRNA + S-adenosyl-L-homocysteine + H(+)</text>
        <dbReference type="Rhea" id="RHEA:78471"/>
        <dbReference type="Rhea" id="RHEA-COMP:19085"/>
        <dbReference type="Rhea" id="RHEA-COMP:19087"/>
        <dbReference type="ChEBI" id="CHEBI:15378"/>
        <dbReference type="ChEBI" id="CHEBI:57856"/>
        <dbReference type="ChEBI" id="CHEBI:59789"/>
        <dbReference type="ChEBI" id="CHEBI:156461"/>
        <dbReference type="ChEBI" id="CHEBI:172880"/>
    </reaction>
    <physiologicalReaction direction="left-to-right" evidence="6">
        <dbReference type="Rhea" id="RHEA:78472"/>
    </physiologicalReaction>
</comment>
<dbReference type="PANTHER" id="PTHR14741">
    <property type="entry name" value="S-ADENOSYLMETHIONINE-DEPENDENT METHYLTRANSFERASE RELATED"/>
    <property type="match status" value="1"/>
</dbReference>
<dbReference type="SUPFAM" id="SSF53335">
    <property type="entry name" value="S-adenosyl-L-methionine-dependent methyltransferases"/>
    <property type="match status" value="1"/>
</dbReference>
<dbReference type="InterPro" id="IPR019012">
    <property type="entry name" value="RNA_cap_Gua-N2-MeTrfase"/>
</dbReference>
<evidence type="ECO:0000256" key="3">
    <source>
        <dbReference type="ARBA" id="ARBA00047418"/>
    </source>
</evidence>
<comment type="catalytic activity">
    <reaction evidence="3">
        <text>a 5'-end (N(2),N(7)-dimethyl 5'-triphosphoguanosine)-ribonucleoside in snoRNA + S-adenosyl-L-methionine = a 5'-end (N(2),N(2),N(7)-trimethyl 5'-triphosphoguanosine)-ribonucleoside in snoRNA + S-adenosyl-L-homocysteine + H(+)</text>
        <dbReference type="Rhea" id="RHEA:78507"/>
        <dbReference type="Rhea" id="RHEA-COMP:19088"/>
        <dbReference type="Rhea" id="RHEA-COMP:19090"/>
        <dbReference type="ChEBI" id="CHEBI:15378"/>
        <dbReference type="ChEBI" id="CHEBI:57856"/>
        <dbReference type="ChEBI" id="CHEBI:59789"/>
        <dbReference type="ChEBI" id="CHEBI:167623"/>
        <dbReference type="ChEBI" id="CHEBI:172880"/>
    </reaction>
    <physiologicalReaction direction="left-to-right" evidence="3">
        <dbReference type="Rhea" id="RHEA:78508"/>
    </physiologicalReaction>
</comment>
<dbReference type="Pfam" id="PF09445">
    <property type="entry name" value="Methyltransf_15"/>
    <property type="match status" value="1"/>
</dbReference>
<protein>
    <recommendedName>
        <fullName evidence="1">Trimethylguanosine synthase</fullName>
    </recommendedName>
    <alternativeName>
        <fullName evidence="7">Cap-specific guanine-N(2) methyltransferase</fullName>
    </alternativeName>
</protein>
<evidence type="ECO:0000256" key="6">
    <source>
        <dbReference type="ARBA" id="ARBA00049075"/>
    </source>
</evidence>
<accession>A0ABN7T911</accession>
<feature type="region of interest" description="Disordered" evidence="8">
    <location>
        <begin position="22"/>
        <end position="42"/>
    </location>
</feature>